<feature type="chain" id="PRO_5027052081" evidence="1">
    <location>
        <begin position="21"/>
        <end position="88"/>
    </location>
</feature>
<protein>
    <submittedName>
        <fullName evidence="2">Uncharacterized protein</fullName>
    </submittedName>
</protein>
<organism evidence="2 3">
    <name type="scientific">Thiorhodococcus mannitoliphagus</name>
    <dbReference type="NCBI Taxonomy" id="329406"/>
    <lineage>
        <taxon>Bacteria</taxon>
        <taxon>Pseudomonadati</taxon>
        <taxon>Pseudomonadota</taxon>
        <taxon>Gammaproteobacteria</taxon>
        <taxon>Chromatiales</taxon>
        <taxon>Chromatiaceae</taxon>
        <taxon>Thiorhodococcus</taxon>
    </lineage>
</organism>
<feature type="signal peptide" evidence="1">
    <location>
        <begin position="1"/>
        <end position="20"/>
    </location>
</feature>
<evidence type="ECO:0000256" key="1">
    <source>
        <dbReference type="SAM" id="SignalP"/>
    </source>
</evidence>
<dbReference type="EMBL" id="JAAIJR010000167">
    <property type="protein sequence ID" value="NEX23195.1"/>
    <property type="molecule type" value="Genomic_DNA"/>
</dbReference>
<evidence type="ECO:0000313" key="3">
    <source>
        <dbReference type="Proteomes" id="UP000471640"/>
    </source>
</evidence>
<evidence type="ECO:0000313" key="2">
    <source>
        <dbReference type="EMBL" id="NEX23195.1"/>
    </source>
</evidence>
<dbReference type="PROSITE" id="PS51257">
    <property type="entry name" value="PROKAR_LIPOPROTEIN"/>
    <property type="match status" value="1"/>
</dbReference>
<keyword evidence="3" id="KW-1185">Reference proteome</keyword>
<proteinExistence type="predicted"/>
<gene>
    <name evidence="2" type="ORF">G3480_23335</name>
</gene>
<reference evidence="3" key="1">
    <citation type="journal article" date="2020" name="Microbiol. Resour. Announc.">
        <title>Draft Genome Sequences of Thiorhodococcus mannitoliphagus and Thiorhodococcus minor, Purple Sulfur Photosynthetic Bacteria in the Gammaproteobacterial Family Chromatiaceae.</title>
        <authorList>
            <person name="Aviles F.A."/>
            <person name="Meyer T.E."/>
            <person name="Kyndt J.A."/>
        </authorList>
    </citation>
    <scope>NUCLEOTIDE SEQUENCE [LARGE SCALE GENOMIC DNA]</scope>
    <source>
        <strain evidence="3">DSM 18266</strain>
    </source>
</reference>
<keyword evidence="1" id="KW-0732">Signal</keyword>
<comment type="caution">
    <text evidence="2">The sequence shown here is derived from an EMBL/GenBank/DDBJ whole genome shotgun (WGS) entry which is preliminary data.</text>
</comment>
<reference evidence="2 3" key="2">
    <citation type="submission" date="2020-02" db="EMBL/GenBank/DDBJ databases">
        <title>Genome sequences of Thiorhodococcus mannitoliphagus and Thiorhodococcus minor, purple sulfur photosynthetic bacteria in the gammaproteobacterial family, Chromatiaceae.</title>
        <authorList>
            <person name="Aviles F.A."/>
            <person name="Meyer T.E."/>
            <person name="Kyndt J.A."/>
        </authorList>
    </citation>
    <scope>NUCLEOTIDE SEQUENCE [LARGE SCALE GENOMIC DNA]</scope>
    <source>
        <strain evidence="2 3">DSM 18266</strain>
    </source>
</reference>
<accession>A0A6P1E6L1</accession>
<name>A0A6P1E6L1_9GAMM</name>
<dbReference type="Proteomes" id="UP000471640">
    <property type="component" value="Unassembled WGS sequence"/>
</dbReference>
<dbReference type="RefSeq" id="WP_164656581.1">
    <property type="nucleotide sequence ID" value="NZ_JAAIJR010000167.1"/>
</dbReference>
<sequence>MVNRIRFLLSLACVMLSGCATPPEPTPVRITPARLPFPAYVAYRPPESLGGASWRGGRTEHALDPDGQWCGMTLDGRARCGRQRIRDQ</sequence>
<dbReference type="AlphaFoldDB" id="A0A6P1E6L1"/>